<evidence type="ECO:0000256" key="6">
    <source>
        <dbReference type="ARBA" id="ARBA00022840"/>
    </source>
</evidence>
<feature type="domain" description="Lysidine-tRNA(Ile) synthetase C-terminal" evidence="9">
    <location>
        <begin position="386"/>
        <end position="458"/>
    </location>
</feature>
<name>A0A9X3XJ83_9CLOT</name>
<keyword evidence="2 8" id="KW-0963">Cytoplasm</keyword>
<evidence type="ECO:0000256" key="7">
    <source>
        <dbReference type="ARBA" id="ARBA00048539"/>
    </source>
</evidence>
<dbReference type="InterPro" id="IPR014729">
    <property type="entry name" value="Rossmann-like_a/b/a_fold"/>
</dbReference>
<comment type="caution">
    <text evidence="10">The sequence shown here is derived from an EMBL/GenBank/DDBJ whole genome shotgun (WGS) entry which is preliminary data.</text>
</comment>
<evidence type="ECO:0000313" key="11">
    <source>
        <dbReference type="Proteomes" id="UP001141183"/>
    </source>
</evidence>
<evidence type="ECO:0000256" key="3">
    <source>
        <dbReference type="ARBA" id="ARBA00022598"/>
    </source>
</evidence>
<dbReference type="SUPFAM" id="SSF56037">
    <property type="entry name" value="PheT/TilS domain"/>
    <property type="match status" value="1"/>
</dbReference>
<comment type="similarity">
    <text evidence="8">Belongs to the tRNA(Ile)-lysidine synthase family.</text>
</comment>
<sequence length="464" mass="54071">MINKVKDFIIKNNLIQEGDRVLVALSGGPDSVCLLHILYKLRESLNIDIGAAHVNHMLRGQDALNDEEYAKEICKEFNIEFYPIRIDIDKIAKEKGISHEMAGREERYKFFDFIKNTQNYSKIAVAHNSNDQAETVVMNMMRGAGIEGLCGIRSKRDGGIIRPILCLSREDVENYCKENNLNPRIDKTNLENIYSRNKVRLDILPYMKENFNKDIIETLNRMTNLLQIDNDFIEKQCNNSYKKYCSNKNSHIVISKEAFLLEKAIITRIIKKSFVEFTGKYNNFEMKHIYEVIELAKNSTNKKVDLPNGIVAENIYGDIYLKNKEYNNKEYVEKEVLINKSQLNKGSFEYDRYDIGFKIIKGKNNIEFSNNVLIKYFDYDKIKEKIIIRKRRNGDKIVPLGMKGSKKVKDIFINLKVPVEQRPEIPILCFDNEIAWIVGHKVSDKFKITKDTKNVLKITFTRKE</sequence>
<dbReference type="InterPro" id="IPR020825">
    <property type="entry name" value="Phe-tRNA_synthase-like_B3/B4"/>
</dbReference>
<dbReference type="Gene3D" id="3.50.40.10">
    <property type="entry name" value="Phenylalanyl-trna Synthetase, Chain B, domain 3"/>
    <property type="match status" value="1"/>
</dbReference>
<dbReference type="InterPro" id="IPR012796">
    <property type="entry name" value="Lysidine-tRNA-synth_C"/>
</dbReference>
<dbReference type="EC" id="6.3.4.19" evidence="8"/>
<dbReference type="PANTHER" id="PTHR43033">
    <property type="entry name" value="TRNA(ILE)-LYSIDINE SYNTHASE-RELATED"/>
    <property type="match status" value="1"/>
</dbReference>
<dbReference type="InterPro" id="IPR011063">
    <property type="entry name" value="TilS/TtcA_N"/>
</dbReference>
<keyword evidence="11" id="KW-1185">Reference proteome</keyword>
<keyword evidence="6 8" id="KW-0067">ATP-binding</keyword>
<dbReference type="PANTHER" id="PTHR43033:SF1">
    <property type="entry name" value="TRNA(ILE)-LYSIDINE SYNTHASE-RELATED"/>
    <property type="match status" value="1"/>
</dbReference>
<dbReference type="HAMAP" id="MF_01161">
    <property type="entry name" value="tRNA_Ile_lys_synt"/>
    <property type="match status" value="1"/>
</dbReference>
<dbReference type="Gene3D" id="3.40.50.620">
    <property type="entry name" value="HUPs"/>
    <property type="match status" value="1"/>
</dbReference>
<evidence type="ECO:0000256" key="1">
    <source>
        <dbReference type="ARBA" id="ARBA00004496"/>
    </source>
</evidence>
<keyword evidence="5 8" id="KW-0547">Nucleotide-binding</keyword>
<comment type="subcellular location">
    <subcellularLocation>
        <location evidence="1 8">Cytoplasm</location>
    </subcellularLocation>
</comment>
<comment type="domain">
    <text evidence="8">The N-terminal region contains the highly conserved SGGXDS motif, predicted to be a P-loop motif involved in ATP binding.</text>
</comment>
<dbReference type="GO" id="GO:0005737">
    <property type="term" value="C:cytoplasm"/>
    <property type="evidence" value="ECO:0007669"/>
    <property type="project" value="UniProtKB-SubCell"/>
</dbReference>
<gene>
    <name evidence="8 10" type="primary">tilS</name>
    <name evidence="10" type="ORF">NE398_03635</name>
</gene>
<evidence type="ECO:0000313" key="10">
    <source>
        <dbReference type="EMBL" id="MDC4239266.1"/>
    </source>
</evidence>
<dbReference type="RefSeq" id="WP_097034476.1">
    <property type="nucleotide sequence ID" value="NZ_CAXSLY010000014.1"/>
</dbReference>
<proteinExistence type="inferred from homology"/>
<dbReference type="EMBL" id="JAMRYU010000003">
    <property type="protein sequence ID" value="MDC4239266.1"/>
    <property type="molecule type" value="Genomic_DNA"/>
</dbReference>
<dbReference type="GO" id="GO:0006400">
    <property type="term" value="P:tRNA modification"/>
    <property type="evidence" value="ECO:0007669"/>
    <property type="project" value="UniProtKB-UniRule"/>
</dbReference>
<feature type="binding site" evidence="8">
    <location>
        <begin position="26"/>
        <end position="31"/>
    </location>
    <ligand>
        <name>ATP</name>
        <dbReference type="ChEBI" id="CHEBI:30616"/>
    </ligand>
</feature>
<dbReference type="Pfam" id="PF11734">
    <property type="entry name" value="TilS_C"/>
    <property type="match status" value="1"/>
</dbReference>
<dbReference type="NCBIfam" id="TIGR02433">
    <property type="entry name" value="lysidine_TilS_C"/>
    <property type="match status" value="1"/>
</dbReference>
<organism evidence="10 11">
    <name type="scientific">Clostridium tertium</name>
    <dbReference type="NCBI Taxonomy" id="1559"/>
    <lineage>
        <taxon>Bacteria</taxon>
        <taxon>Bacillati</taxon>
        <taxon>Bacillota</taxon>
        <taxon>Clostridia</taxon>
        <taxon>Eubacteriales</taxon>
        <taxon>Clostridiaceae</taxon>
        <taxon>Clostridium</taxon>
    </lineage>
</organism>
<evidence type="ECO:0000256" key="2">
    <source>
        <dbReference type="ARBA" id="ARBA00022490"/>
    </source>
</evidence>
<dbReference type="InterPro" id="IPR012795">
    <property type="entry name" value="tRNA_Ile_lys_synt_N"/>
</dbReference>
<dbReference type="NCBIfam" id="TIGR02432">
    <property type="entry name" value="lysidine_TilS_N"/>
    <property type="match status" value="1"/>
</dbReference>
<comment type="catalytic activity">
    <reaction evidence="7 8">
        <text>cytidine(34) in tRNA(Ile2) + L-lysine + ATP = lysidine(34) in tRNA(Ile2) + AMP + diphosphate + H(+)</text>
        <dbReference type="Rhea" id="RHEA:43744"/>
        <dbReference type="Rhea" id="RHEA-COMP:10625"/>
        <dbReference type="Rhea" id="RHEA-COMP:10670"/>
        <dbReference type="ChEBI" id="CHEBI:15378"/>
        <dbReference type="ChEBI" id="CHEBI:30616"/>
        <dbReference type="ChEBI" id="CHEBI:32551"/>
        <dbReference type="ChEBI" id="CHEBI:33019"/>
        <dbReference type="ChEBI" id="CHEBI:82748"/>
        <dbReference type="ChEBI" id="CHEBI:83665"/>
        <dbReference type="ChEBI" id="CHEBI:456215"/>
        <dbReference type="EC" id="6.3.4.19"/>
    </reaction>
</comment>
<dbReference type="SMART" id="SM00977">
    <property type="entry name" value="TilS_C"/>
    <property type="match status" value="1"/>
</dbReference>
<reference evidence="10" key="1">
    <citation type="submission" date="2022-05" db="EMBL/GenBank/DDBJ databases">
        <title>Draft genome sequence of Clostridium tertium strain CP3 isolated from Peru.</title>
        <authorList>
            <person name="Hurtado R."/>
            <person name="Lima L."/>
            <person name="Sousa T."/>
            <person name="Jaiswal A.K."/>
            <person name="Tiwari S."/>
            <person name="Maturrano L."/>
            <person name="Brenig B."/>
            <person name="Azevedo V."/>
        </authorList>
    </citation>
    <scope>NUCLEOTIDE SEQUENCE</scope>
    <source>
        <strain evidence="10">CP3</strain>
    </source>
</reference>
<dbReference type="InterPro" id="IPR012094">
    <property type="entry name" value="tRNA_Ile_lys_synt"/>
</dbReference>
<accession>A0A9X3XJ83</accession>
<dbReference type="SUPFAM" id="SSF82829">
    <property type="entry name" value="MesJ substrate recognition domain-like"/>
    <property type="match status" value="1"/>
</dbReference>
<evidence type="ECO:0000256" key="5">
    <source>
        <dbReference type="ARBA" id="ARBA00022741"/>
    </source>
</evidence>
<evidence type="ECO:0000256" key="4">
    <source>
        <dbReference type="ARBA" id="ARBA00022694"/>
    </source>
</evidence>
<dbReference type="Proteomes" id="UP001141183">
    <property type="component" value="Unassembled WGS sequence"/>
</dbReference>
<keyword evidence="3 8" id="KW-0436">Ligase</keyword>
<dbReference type="AlphaFoldDB" id="A0A9X3XJ83"/>
<evidence type="ECO:0000256" key="8">
    <source>
        <dbReference type="HAMAP-Rule" id="MF_01161"/>
    </source>
</evidence>
<dbReference type="CDD" id="cd01992">
    <property type="entry name" value="TilS_N"/>
    <property type="match status" value="1"/>
</dbReference>
<dbReference type="Gene3D" id="1.20.59.20">
    <property type="match status" value="1"/>
</dbReference>
<dbReference type="GO" id="GO:0005524">
    <property type="term" value="F:ATP binding"/>
    <property type="evidence" value="ECO:0007669"/>
    <property type="project" value="UniProtKB-UniRule"/>
</dbReference>
<dbReference type="SUPFAM" id="SSF52402">
    <property type="entry name" value="Adenine nucleotide alpha hydrolases-like"/>
    <property type="match status" value="1"/>
</dbReference>
<evidence type="ECO:0000259" key="9">
    <source>
        <dbReference type="SMART" id="SM00977"/>
    </source>
</evidence>
<protein>
    <recommendedName>
        <fullName evidence="8">tRNA(Ile)-lysidine synthase</fullName>
        <ecNumber evidence="8">6.3.4.19</ecNumber>
    </recommendedName>
    <alternativeName>
        <fullName evidence="8">tRNA(Ile)-2-lysyl-cytidine synthase</fullName>
    </alternativeName>
    <alternativeName>
        <fullName evidence="8">tRNA(Ile)-lysidine synthetase</fullName>
    </alternativeName>
</protein>
<dbReference type="GO" id="GO:0032267">
    <property type="term" value="F:tRNA(Ile)-lysidine synthase activity"/>
    <property type="evidence" value="ECO:0007669"/>
    <property type="project" value="UniProtKB-EC"/>
</dbReference>
<keyword evidence="4 8" id="KW-0819">tRNA processing</keyword>
<dbReference type="Pfam" id="PF01171">
    <property type="entry name" value="ATP_bind_3"/>
    <property type="match status" value="1"/>
</dbReference>
<comment type="function">
    <text evidence="8">Ligates lysine onto the cytidine present at position 34 of the AUA codon-specific tRNA(Ile) that contains the anticodon CAU, in an ATP-dependent manner. Cytidine is converted to lysidine, thus changing the amino acid specificity of the tRNA from methionine to isoleucine.</text>
</comment>